<reference evidence="2" key="1">
    <citation type="submission" date="2018-11" db="EMBL/GenBank/DDBJ databases">
        <authorList>
            <consortium name="Pathogen Informatics"/>
        </authorList>
    </citation>
    <scope>NUCLEOTIDE SEQUENCE</scope>
</reference>
<evidence type="ECO:0000256" key="1">
    <source>
        <dbReference type="SAM" id="MobiDB-lite"/>
    </source>
</evidence>
<comment type="caution">
    <text evidence="2">The sequence shown here is derived from an EMBL/GenBank/DDBJ whole genome shotgun (WGS) entry which is preliminary data.</text>
</comment>
<sequence>MHTSHVPWQQHREFEVCQRLREMELTGSLAEAQLHLSHLEQTRQQMALIRCLEQTNSPGVLLTPAPSTICLPGAEESVKAYRSANKGLPDPSELYSPDDFEDDPSASPSWTGPRRSGQTSYGKSRRGGKEASPTIAAAEDGIHHPTLNGPARRPESLLSVCPNQGASTRITASSNLGRLGAVSMTSIDMQVSSPTSHRLDWPSHVPGAGCQGQTTESTCTRATGGRTNDQFPGEDHRSGSSGTPEDDPVKAQRRAAGVARILEKRVQAVISSKSSR</sequence>
<dbReference type="AlphaFoldDB" id="A0A448XI84"/>
<feature type="compositionally biased region" description="Polar residues" evidence="1">
    <location>
        <begin position="211"/>
        <end position="230"/>
    </location>
</feature>
<dbReference type="EMBL" id="CAAALY010254956">
    <property type="protein sequence ID" value="VEL37432.1"/>
    <property type="molecule type" value="Genomic_DNA"/>
</dbReference>
<organism evidence="2 3">
    <name type="scientific">Protopolystoma xenopodis</name>
    <dbReference type="NCBI Taxonomy" id="117903"/>
    <lineage>
        <taxon>Eukaryota</taxon>
        <taxon>Metazoa</taxon>
        <taxon>Spiralia</taxon>
        <taxon>Lophotrochozoa</taxon>
        <taxon>Platyhelminthes</taxon>
        <taxon>Monogenea</taxon>
        <taxon>Polyopisthocotylea</taxon>
        <taxon>Polystomatidea</taxon>
        <taxon>Polystomatidae</taxon>
        <taxon>Protopolystoma</taxon>
    </lineage>
</organism>
<dbReference type="Proteomes" id="UP000784294">
    <property type="component" value="Unassembled WGS sequence"/>
</dbReference>
<feature type="region of interest" description="Disordered" evidence="1">
    <location>
        <begin position="84"/>
        <end position="159"/>
    </location>
</feature>
<gene>
    <name evidence="2" type="ORF">PXEA_LOCUS30872</name>
</gene>
<protein>
    <submittedName>
        <fullName evidence="2">Uncharacterized protein</fullName>
    </submittedName>
</protein>
<name>A0A448XI84_9PLAT</name>
<evidence type="ECO:0000313" key="3">
    <source>
        <dbReference type="Proteomes" id="UP000784294"/>
    </source>
</evidence>
<feature type="compositionally biased region" description="Polar residues" evidence="1">
    <location>
        <begin position="106"/>
        <end position="122"/>
    </location>
</feature>
<evidence type="ECO:0000313" key="2">
    <source>
        <dbReference type="EMBL" id="VEL37432.1"/>
    </source>
</evidence>
<feature type="region of interest" description="Disordered" evidence="1">
    <location>
        <begin position="206"/>
        <end position="258"/>
    </location>
</feature>
<keyword evidence="3" id="KW-1185">Reference proteome</keyword>
<proteinExistence type="predicted"/>
<accession>A0A448XI84</accession>